<dbReference type="InterPro" id="IPR052712">
    <property type="entry name" value="Acid_resist_chaperone_HdeD"/>
</dbReference>
<dbReference type="OrthoDB" id="2456403at2"/>
<feature type="transmembrane region" description="Helical" evidence="1">
    <location>
        <begin position="12"/>
        <end position="28"/>
    </location>
</feature>
<comment type="caution">
    <text evidence="2">The sequence shown here is derived from an EMBL/GenBank/DDBJ whole genome shotgun (WGS) entry which is preliminary data.</text>
</comment>
<keyword evidence="1" id="KW-0812">Transmembrane</keyword>
<feature type="transmembrane region" description="Helical" evidence="1">
    <location>
        <begin position="65"/>
        <end position="86"/>
    </location>
</feature>
<evidence type="ECO:0000313" key="2">
    <source>
        <dbReference type="EMBL" id="RSU10683.1"/>
    </source>
</evidence>
<dbReference type="Proteomes" id="UP000286773">
    <property type="component" value="Unassembled WGS sequence"/>
</dbReference>
<organism evidence="2 3">
    <name type="scientific">Vagococcus acidifermentans</name>
    <dbReference type="NCBI Taxonomy" id="564710"/>
    <lineage>
        <taxon>Bacteria</taxon>
        <taxon>Bacillati</taxon>
        <taxon>Bacillota</taxon>
        <taxon>Bacilli</taxon>
        <taxon>Lactobacillales</taxon>
        <taxon>Enterococcaceae</taxon>
        <taxon>Vagococcus</taxon>
    </lineage>
</organism>
<proteinExistence type="predicted"/>
<evidence type="ECO:0008006" key="4">
    <source>
        <dbReference type="Google" id="ProtNLM"/>
    </source>
</evidence>
<keyword evidence="3" id="KW-1185">Reference proteome</keyword>
<dbReference type="PANTHER" id="PTHR34989">
    <property type="entry name" value="PROTEIN HDED"/>
    <property type="match status" value="1"/>
</dbReference>
<dbReference type="RefSeq" id="WP_126814210.1">
    <property type="nucleotide sequence ID" value="NZ_NGKC01000011.1"/>
</dbReference>
<sequence length="178" mass="20288">MGKRQRVDWPSLILGIVFVLAALMSFRLHPAQNVSILVSFFVVTVIFRGIYMLKIRSTVRELFRVSVTPLLVIGVIDILIGVYFLFNIRKGVMLAPYVFALWFLMDSLFGLFELGWLKQLSTRLFWVSLVTNVIGLIIGMLLLAKPIVSLMTLSFMVGFYLMIAGLAYIMRAFSSYLF</sequence>
<feature type="transmembrane region" description="Helical" evidence="1">
    <location>
        <begin position="34"/>
        <end position="53"/>
    </location>
</feature>
<dbReference type="AlphaFoldDB" id="A0A430ARJ7"/>
<feature type="transmembrane region" description="Helical" evidence="1">
    <location>
        <begin position="92"/>
        <end position="112"/>
    </location>
</feature>
<dbReference type="PANTHER" id="PTHR34989:SF1">
    <property type="entry name" value="PROTEIN HDED"/>
    <property type="match status" value="1"/>
</dbReference>
<evidence type="ECO:0000256" key="1">
    <source>
        <dbReference type="SAM" id="Phobius"/>
    </source>
</evidence>
<feature type="transmembrane region" description="Helical" evidence="1">
    <location>
        <begin position="124"/>
        <end position="144"/>
    </location>
</feature>
<reference evidence="2 3" key="1">
    <citation type="submission" date="2017-05" db="EMBL/GenBank/DDBJ databases">
        <title>Vagococcus spp. assemblies.</title>
        <authorList>
            <person name="Gulvik C.A."/>
        </authorList>
    </citation>
    <scope>NUCLEOTIDE SEQUENCE [LARGE SCALE GENOMIC DNA]</scope>
    <source>
        <strain evidence="2 3">LMG 24798</strain>
    </source>
</reference>
<dbReference type="Pfam" id="PF03729">
    <property type="entry name" value="DUF308"/>
    <property type="match status" value="1"/>
</dbReference>
<feature type="transmembrane region" description="Helical" evidence="1">
    <location>
        <begin position="150"/>
        <end position="170"/>
    </location>
</feature>
<dbReference type="EMBL" id="NGKC01000011">
    <property type="protein sequence ID" value="RSU10683.1"/>
    <property type="molecule type" value="Genomic_DNA"/>
</dbReference>
<accession>A0A430ARJ7</accession>
<gene>
    <name evidence="2" type="ORF">CBF27_10235</name>
</gene>
<evidence type="ECO:0000313" key="3">
    <source>
        <dbReference type="Proteomes" id="UP000286773"/>
    </source>
</evidence>
<protein>
    <recommendedName>
        <fullName evidence="4">DUF308 domain-containing protein</fullName>
    </recommendedName>
</protein>
<name>A0A430ARJ7_9ENTE</name>
<dbReference type="GO" id="GO:0005886">
    <property type="term" value="C:plasma membrane"/>
    <property type="evidence" value="ECO:0007669"/>
    <property type="project" value="TreeGrafter"/>
</dbReference>
<keyword evidence="1" id="KW-0472">Membrane</keyword>
<dbReference type="InterPro" id="IPR005325">
    <property type="entry name" value="DUF308_memb"/>
</dbReference>
<keyword evidence="1" id="KW-1133">Transmembrane helix</keyword>